<keyword evidence="3" id="KW-1185">Reference proteome</keyword>
<organism evidence="2 3">
    <name type="scientific">Cryptococcus gattii EJB2</name>
    <dbReference type="NCBI Taxonomy" id="1296103"/>
    <lineage>
        <taxon>Eukaryota</taxon>
        <taxon>Fungi</taxon>
        <taxon>Dikarya</taxon>
        <taxon>Basidiomycota</taxon>
        <taxon>Agaricomycotina</taxon>
        <taxon>Tremellomycetes</taxon>
        <taxon>Tremellales</taxon>
        <taxon>Cryptococcaceae</taxon>
        <taxon>Cryptococcus</taxon>
        <taxon>Cryptococcus gattii species complex</taxon>
    </lineage>
</organism>
<evidence type="ECO:0000313" key="2">
    <source>
        <dbReference type="EMBL" id="KIR78897.1"/>
    </source>
</evidence>
<protein>
    <submittedName>
        <fullName evidence="2">Uncharacterized protein</fullName>
    </submittedName>
</protein>
<feature type="compositionally biased region" description="Basic residues" evidence="1">
    <location>
        <begin position="87"/>
        <end position="97"/>
    </location>
</feature>
<evidence type="ECO:0000256" key="1">
    <source>
        <dbReference type="SAM" id="MobiDB-lite"/>
    </source>
</evidence>
<name>A0ABR5BTE0_9TREE</name>
<feature type="region of interest" description="Disordered" evidence="1">
    <location>
        <begin position="32"/>
        <end position="99"/>
    </location>
</feature>
<sequence length="117" mass="11882">MINFANLWDRSQSGGPNLISLSWRAPSSLSTAGAFGPVASGVGGNEPEDPAERGSCVLDQGGSNGWEEKEEGPAEDSQVQGQAAWGKRAKVSSRHSGKSGFVPLPDGVCAAALGKGG</sequence>
<proteinExistence type="predicted"/>
<dbReference type="Proteomes" id="UP000054272">
    <property type="component" value="Unassembled WGS sequence"/>
</dbReference>
<accession>A0ABR5BTE0</accession>
<gene>
    <name evidence="2" type="ORF">I306_04107</name>
</gene>
<reference evidence="2 3" key="1">
    <citation type="submission" date="2015-01" db="EMBL/GenBank/DDBJ databases">
        <title>The Genome Sequence of Cryptococcus gattii EJB2.</title>
        <authorList>
            <consortium name="The Broad Institute Genomics Platform"/>
            <person name="Cuomo C."/>
            <person name="Litvintseva A."/>
            <person name="Chen Y."/>
            <person name="Heitman J."/>
            <person name="Sun S."/>
            <person name="Springer D."/>
            <person name="Dromer F."/>
            <person name="Young S."/>
            <person name="Zeng Q."/>
            <person name="Gargeya S."/>
            <person name="Abouelleil A."/>
            <person name="Alvarado L."/>
            <person name="Chapman S.B."/>
            <person name="Gainer-Dewar J."/>
            <person name="Goldberg J."/>
            <person name="Griggs A."/>
            <person name="Gujja S."/>
            <person name="Hansen M."/>
            <person name="Howarth C."/>
            <person name="Imamovic A."/>
            <person name="Larimer J."/>
            <person name="Murphy C."/>
            <person name="Naylor J."/>
            <person name="Pearson M."/>
            <person name="Priest M."/>
            <person name="Roberts A."/>
            <person name="Saif S."/>
            <person name="Shea T."/>
            <person name="Sykes S."/>
            <person name="Wortman J."/>
            <person name="Nusbaum C."/>
            <person name="Birren B."/>
        </authorList>
    </citation>
    <scope>NUCLEOTIDE SEQUENCE [LARGE SCALE GENOMIC DNA]</scope>
    <source>
        <strain evidence="2 3">EJB2</strain>
    </source>
</reference>
<evidence type="ECO:0000313" key="3">
    <source>
        <dbReference type="Proteomes" id="UP000054272"/>
    </source>
</evidence>
<dbReference type="EMBL" id="KN848704">
    <property type="protein sequence ID" value="KIR78897.1"/>
    <property type="molecule type" value="Genomic_DNA"/>
</dbReference>